<sequence>MPLAIAPTRFTRMMHTEGECAGAIAAQHAGIPFSLSTMATTSIEEVAAAAPNGRRWFQLYLWKTSATKHTN</sequence>
<dbReference type="InterPro" id="IPR000262">
    <property type="entry name" value="FMN-dep_DH"/>
</dbReference>
<organism evidence="6 7">
    <name type="scientific">Corynebacterium argentoratense DSM 44202</name>
    <dbReference type="NCBI Taxonomy" id="1348662"/>
    <lineage>
        <taxon>Bacteria</taxon>
        <taxon>Bacillati</taxon>
        <taxon>Actinomycetota</taxon>
        <taxon>Actinomycetes</taxon>
        <taxon>Mycobacteriales</taxon>
        <taxon>Corynebacteriaceae</taxon>
        <taxon>Corynebacterium</taxon>
    </lineage>
</organism>
<dbReference type="eggNOG" id="COG1304">
    <property type="taxonomic scope" value="Bacteria"/>
</dbReference>
<evidence type="ECO:0000256" key="3">
    <source>
        <dbReference type="ARBA" id="ARBA00022643"/>
    </source>
</evidence>
<dbReference type="EMBL" id="CP006365">
    <property type="protein sequence ID" value="AGU14610.1"/>
    <property type="molecule type" value="Genomic_DNA"/>
</dbReference>
<evidence type="ECO:0000256" key="2">
    <source>
        <dbReference type="ARBA" id="ARBA00022630"/>
    </source>
</evidence>
<comment type="cofactor">
    <cofactor evidence="1">
        <name>FMN</name>
        <dbReference type="ChEBI" id="CHEBI:58210"/>
    </cofactor>
</comment>
<evidence type="ECO:0000259" key="5">
    <source>
        <dbReference type="PROSITE" id="PS51349"/>
    </source>
</evidence>
<dbReference type="GO" id="GO:0016491">
    <property type="term" value="F:oxidoreductase activity"/>
    <property type="evidence" value="ECO:0007669"/>
    <property type="project" value="UniProtKB-KW"/>
</dbReference>
<dbReference type="KEGG" id="caz:CARG_02225"/>
<name>U3GT26_9CORY</name>
<evidence type="ECO:0000313" key="7">
    <source>
        <dbReference type="Proteomes" id="UP000016943"/>
    </source>
</evidence>
<proteinExistence type="predicted"/>
<dbReference type="InterPro" id="IPR013785">
    <property type="entry name" value="Aldolase_TIM"/>
</dbReference>
<dbReference type="HOGENOM" id="CLU_2733129_0_0_11"/>
<dbReference type="PANTHER" id="PTHR10578:SF107">
    <property type="entry name" value="2-HYDROXYACID OXIDASE 1"/>
    <property type="match status" value="1"/>
</dbReference>
<protein>
    <recommendedName>
        <fullName evidence="5">FMN hydroxy acid dehydrogenase domain-containing protein</fullName>
    </recommendedName>
</protein>
<keyword evidence="3" id="KW-0288">FMN</keyword>
<dbReference type="SUPFAM" id="SSF51395">
    <property type="entry name" value="FMN-linked oxidoreductases"/>
    <property type="match status" value="1"/>
</dbReference>
<feature type="domain" description="FMN hydroxy acid dehydrogenase" evidence="5">
    <location>
        <begin position="1"/>
        <end position="71"/>
    </location>
</feature>
<dbReference type="Gene3D" id="3.20.20.70">
    <property type="entry name" value="Aldolase class I"/>
    <property type="match status" value="1"/>
</dbReference>
<keyword evidence="2" id="KW-0285">Flavoprotein</keyword>
<evidence type="ECO:0000313" key="6">
    <source>
        <dbReference type="EMBL" id="AGU14610.1"/>
    </source>
</evidence>
<gene>
    <name evidence="6" type="ORF">CARG_02225</name>
</gene>
<reference evidence="6 7" key="1">
    <citation type="journal article" date="2013" name="Genome Announc.">
        <title>Whole-Genome Sequence of the Clinical Strain Corynebacterium argentoratense DSM 44202, Isolated from a Human Throat Specimen.</title>
        <authorList>
            <person name="Bomholt C."/>
            <person name="Glaub A."/>
            <person name="Gravermann K."/>
            <person name="Albersmeier A."/>
            <person name="Brinkrolf K."/>
            <person name="Ruckert C."/>
            <person name="Tauch A."/>
        </authorList>
    </citation>
    <scope>NUCLEOTIDE SEQUENCE [LARGE SCALE GENOMIC DNA]</scope>
    <source>
        <strain evidence="6">DSM 44202</strain>
    </source>
</reference>
<dbReference type="InterPro" id="IPR037396">
    <property type="entry name" value="FMN_HAD"/>
</dbReference>
<evidence type="ECO:0000256" key="4">
    <source>
        <dbReference type="ARBA" id="ARBA00023002"/>
    </source>
</evidence>
<dbReference type="PATRIC" id="fig|1348662.3.peg.441"/>
<dbReference type="Pfam" id="PF01070">
    <property type="entry name" value="FMN_dh"/>
    <property type="match status" value="1"/>
</dbReference>
<dbReference type="PROSITE" id="PS51349">
    <property type="entry name" value="FMN_HYDROXY_ACID_DH_2"/>
    <property type="match status" value="1"/>
</dbReference>
<dbReference type="STRING" id="1348662.CARG_02225"/>
<dbReference type="AlphaFoldDB" id="U3GT26"/>
<accession>U3GT26</accession>
<dbReference type="PANTHER" id="PTHR10578">
    <property type="entry name" value="S -2-HYDROXY-ACID OXIDASE-RELATED"/>
    <property type="match status" value="1"/>
</dbReference>
<evidence type="ECO:0000256" key="1">
    <source>
        <dbReference type="ARBA" id="ARBA00001917"/>
    </source>
</evidence>
<dbReference type="Proteomes" id="UP000016943">
    <property type="component" value="Chromosome"/>
</dbReference>
<keyword evidence="4" id="KW-0560">Oxidoreductase</keyword>
<keyword evidence="7" id="KW-1185">Reference proteome</keyword>